<dbReference type="PANTHER" id="PTHR46060:SF1">
    <property type="entry name" value="MARINER MOS1 TRANSPOSASE-LIKE PROTEIN"/>
    <property type="match status" value="1"/>
</dbReference>
<organism evidence="1 2">
    <name type="scientific">Ignelater luminosus</name>
    <name type="common">Cucubano</name>
    <name type="synonym">Pyrophorus luminosus</name>
    <dbReference type="NCBI Taxonomy" id="2038154"/>
    <lineage>
        <taxon>Eukaryota</taxon>
        <taxon>Metazoa</taxon>
        <taxon>Ecdysozoa</taxon>
        <taxon>Arthropoda</taxon>
        <taxon>Hexapoda</taxon>
        <taxon>Insecta</taxon>
        <taxon>Pterygota</taxon>
        <taxon>Neoptera</taxon>
        <taxon>Endopterygota</taxon>
        <taxon>Coleoptera</taxon>
        <taxon>Polyphaga</taxon>
        <taxon>Elateriformia</taxon>
        <taxon>Elateroidea</taxon>
        <taxon>Elateridae</taxon>
        <taxon>Agrypninae</taxon>
        <taxon>Pyrophorini</taxon>
        <taxon>Ignelater</taxon>
    </lineage>
</organism>
<dbReference type="OrthoDB" id="8189655at2759"/>
<evidence type="ECO:0000313" key="1">
    <source>
        <dbReference type="EMBL" id="KAF2904143.1"/>
    </source>
</evidence>
<keyword evidence="2" id="KW-1185">Reference proteome</keyword>
<proteinExistence type="predicted"/>
<name>A0A8K0DJ33_IGNLU</name>
<accession>A0A8K0DJ33</accession>
<comment type="caution">
    <text evidence="1">The sequence shown here is derived from an EMBL/GenBank/DDBJ whole genome shotgun (WGS) entry which is preliminary data.</text>
</comment>
<protein>
    <recommendedName>
        <fullName evidence="3">Mos1 transposase HTH domain-containing protein</fullName>
    </recommendedName>
</protein>
<sequence length="100" mass="11548">MVLKEVYGEDALREPTVNKWLKRFRGGRVDFKDDPRLGRPPTSFYDENLDRVLSCVLPNRCRMAAEELNLKLVASTVESAEVMDYGPWIRENVESETEKA</sequence>
<evidence type="ECO:0000313" key="2">
    <source>
        <dbReference type="Proteomes" id="UP000801492"/>
    </source>
</evidence>
<evidence type="ECO:0008006" key="3">
    <source>
        <dbReference type="Google" id="ProtNLM"/>
    </source>
</evidence>
<dbReference type="InterPro" id="IPR052709">
    <property type="entry name" value="Transposase-MT_Hybrid"/>
</dbReference>
<dbReference type="EMBL" id="VTPC01000842">
    <property type="protein sequence ID" value="KAF2904143.1"/>
    <property type="molecule type" value="Genomic_DNA"/>
</dbReference>
<dbReference type="PANTHER" id="PTHR46060">
    <property type="entry name" value="MARINER MOS1 TRANSPOSASE-LIKE PROTEIN"/>
    <property type="match status" value="1"/>
</dbReference>
<reference evidence="1" key="1">
    <citation type="submission" date="2019-08" db="EMBL/GenBank/DDBJ databases">
        <title>The genome of the North American firefly Photinus pyralis.</title>
        <authorList>
            <consortium name="Photinus pyralis genome working group"/>
            <person name="Fallon T.R."/>
            <person name="Sander Lower S.E."/>
            <person name="Weng J.-K."/>
        </authorList>
    </citation>
    <scope>NUCLEOTIDE SEQUENCE</scope>
    <source>
        <strain evidence="1">TRF0915ILg1</strain>
        <tissue evidence="1">Whole body</tissue>
    </source>
</reference>
<gene>
    <name evidence="1" type="ORF">ILUMI_02032</name>
</gene>
<dbReference type="AlphaFoldDB" id="A0A8K0DJ33"/>
<dbReference type="Proteomes" id="UP000801492">
    <property type="component" value="Unassembled WGS sequence"/>
</dbReference>